<proteinExistence type="predicted"/>
<protein>
    <submittedName>
        <fullName evidence="1">Uncharacterized protein</fullName>
    </submittedName>
</protein>
<name>A0A379VLQ1_SALET</name>
<gene>
    <name evidence="1" type="ORF">NCTC8256_01589</name>
</gene>
<evidence type="ECO:0000313" key="2">
    <source>
        <dbReference type="Proteomes" id="UP000254346"/>
    </source>
</evidence>
<organism evidence="1 2">
    <name type="scientific">Salmonella enterica I</name>
    <dbReference type="NCBI Taxonomy" id="59201"/>
    <lineage>
        <taxon>Bacteria</taxon>
        <taxon>Pseudomonadati</taxon>
        <taxon>Pseudomonadota</taxon>
        <taxon>Gammaproteobacteria</taxon>
        <taxon>Enterobacterales</taxon>
        <taxon>Enterobacteriaceae</taxon>
        <taxon>Salmonella</taxon>
    </lineage>
</organism>
<dbReference type="AlphaFoldDB" id="A0A379VLQ1"/>
<dbReference type="EMBL" id="UGXR01000001">
    <property type="protein sequence ID" value="SUH07687.1"/>
    <property type="molecule type" value="Genomic_DNA"/>
</dbReference>
<evidence type="ECO:0000313" key="1">
    <source>
        <dbReference type="EMBL" id="SUH07687.1"/>
    </source>
</evidence>
<reference evidence="1 2" key="1">
    <citation type="submission" date="2018-06" db="EMBL/GenBank/DDBJ databases">
        <authorList>
            <consortium name="Pathogen Informatics"/>
            <person name="Doyle S."/>
        </authorList>
    </citation>
    <scope>NUCLEOTIDE SEQUENCE [LARGE SCALE GENOMIC DNA]</scope>
    <source>
        <strain evidence="1 2">NCTC8256</strain>
    </source>
</reference>
<dbReference type="Proteomes" id="UP000254346">
    <property type="component" value="Unassembled WGS sequence"/>
</dbReference>
<sequence>MLLQQRLLSKHGVFNDKLEQTGNVVCVEMVGFTEMDESVQQRAFTIDIPNRTMRQ</sequence>
<accession>A0A379VLQ1</accession>